<sequence>MAVALERSRWPRTTGALSDRDYSSRAEKFDVRLLDPLPRFRSTIRNFPFPHRTTQGWESFFNPETGDAISRQRLPLVRHGFGRRKGLFDVLWRSSVADSSGLQPETKDFGSLVLTDIDYSNTPNIVADSKLIELPHGHVVGSPKETYFQRYSE</sequence>
<dbReference type="AlphaFoldDB" id="A0A084VCX5"/>
<name>A0A084VCX5_ANOSI</name>
<dbReference type="EMBL" id="KE524629">
    <property type="protein sequence ID" value="KFB35819.1"/>
    <property type="molecule type" value="Genomic_DNA"/>
</dbReference>
<protein>
    <submittedName>
        <fullName evidence="1 2">Uncharacterized protein</fullName>
    </submittedName>
</protein>
<proteinExistence type="predicted"/>
<reference evidence="2" key="2">
    <citation type="submission" date="2020-05" db="UniProtKB">
        <authorList>
            <consortium name="EnsemblMetazoa"/>
        </authorList>
    </citation>
    <scope>IDENTIFICATION</scope>
</reference>
<gene>
    <name evidence="1" type="ORF">ZHAS_00002745</name>
</gene>
<keyword evidence="3" id="KW-1185">Reference proteome</keyword>
<dbReference type="VEuPathDB" id="VectorBase:ASIC002745"/>
<dbReference type="EMBL" id="ATLV01010983">
    <property type="status" value="NOT_ANNOTATED_CDS"/>
    <property type="molecule type" value="Genomic_DNA"/>
</dbReference>
<dbReference type="EnsemblMetazoa" id="ASIC002745-RA">
    <property type="protein sequence ID" value="ASIC002745-PA"/>
    <property type="gene ID" value="ASIC002745"/>
</dbReference>
<organism evidence="1">
    <name type="scientific">Anopheles sinensis</name>
    <name type="common">Mosquito</name>
    <dbReference type="NCBI Taxonomy" id="74873"/>
    <lineage>
        <taxon>Eukaryota</taxon>
        <taxon>Metazoa</taxon>
        <taxon>Ecdysozoa</taxon>
        <taxon>Arthropoda</taxon>
        <taxon>Hexapoda</taxon>
        <taxon>Insecta</taxon>
        <taxon>Pterygota</taxon>
        <taxon>Neoptera</taxon>
        <taxon>Endopterygota</taxon>
        <taxon>Diptera</taxon>
        <taxon>Nematocera</taxon>
        <taxon>Culicoidea</taxon>
        <taxon>Culicidae</taxon>
        <taxon>Anophelinae</taxon>
        <taxon>Anopheles</taxon>
    </lineage>
</organism>
<evidence type="ECO:0000313" key="2">
    <source>
        <dbReference type="EnsemblMetazoa" id="ASIC002745-PA"/>
    </source>
</evidence>
<accession>A0A084VCX5</accession>
<reference evidence="1 3" key="1">
    <citation type="journal article" date="2014" name="BMC Genomics">
        <title>Genome sequence of Anopheles sinensis provides insight into genetics basis of mosquito competence for malaria parasites.</title>
        <authorList>
            <person name="Zhou D."/>
            <person name="Zhang D."/>
            <person name="Ding G."/>
            <person name="Shi L."/>
            <person name="Hou Q."/>
            <person name="Ye Y."/>
            <person name="Xu Y."/>
            <person name="Zhou H."/>
            <person name="Xiong C."/>
            <person name="Li S."/>
            <person name="Yu J."/>
            <person name="Hong S."/>
            <person name="Yu X."/>
            <person name="Zou P."/>
            <person name="Chen C."/>
            <person name="Chang X."/>
            <person name="Wang W."/>
            <person name="Lv Y."/>
            <person name="Sun Y."/>
            <person name="Ma L."/>
            <person name="Shen B."/>
            <person name="Zhu C."/>
        </authorList>
    </citation>
    <scope>NUCLEOTIDE SEQUENCE [LARGE SCALE GENOMIC DNA]</scope>
</reference>
<evidence type="ECO:0000313" key="3">
    <source>
        <dbReference type="Proteomes" id="UP000030765"/>
    </source>
</evidence>
<evidence type="ECO:0000313" key="1">
    <source>
        <dbReference type="EMBL" id="KFB35819.1"/>
    </source>
</evidence>
<dbReference type="Proteomes" id="UP000030765">
    <property type="component" value="Unassembled WGS sequence"/>
</dbReference>